<evidence type="ECO:0000313" key="3">
    <source>
        <dbReference type="Proteomes" id="UP000634136"/>
    </source>
</evidence>
<name>A0A834WPD2_9FABA</name>
<dbReference type="Proteomes" id="UP000634136">
    <property type="component" value="Unassembled WGS sequence"/>
</dbReference>
<feature type="region of interest" description="Disordered" evidence="1">
    <location>
        <begin position="1"/>
        <end position="33"/>
    </location>
</feature>
<evidence type="ECO:0000256" key="1">
    <source>
        <dbReference type="SAM" id="MobiDB-lite"/>
    </source>
</evidence>
<protein>
    <submittedName>
        <fullName evidence="2">Uncharacterized protein</fullName>
    </submittedName>
</protein>
<evidence type="ECO:0000313" key="2">
    <source>
        <dbReference type="EMBL" id="KAF7826671.1"/>
    </source>
</evidence>
<dbReference type="AlphaFoldDB" id="A0A834WPD2"/>
<comment type="caution">
    <text evidence="2">The sequence shown here is derived from an EMBL/GenBank/DDBJ whole genome shotgun (WGS) entry which is preliminary data.</text>
</comment>
<dbReference type="EMBL" id="JAAIUW010000006">
    <property type="protein sequence ID" value="KAF7826671.1"/>
    <property type="molecule type" value="Genomic_DNA"/>
</dbReference>
<organism evidence="2 3">
    <name type="scientific">Senna tora</name>
    <dbReference type="NCBI Taxonomy" id="362788"/>
    <lineage>
        <taxon>Eukaryota</taxon>
        <taxon>Viridiplantae</taxon>
        <taxon>Streptophyta</taxon>
        <taxon>Embryophyta</taxon>
        <taxon>Tracheophyta</taxon>
        <taxon>Spermatophyta</taxon>
        <taxon>Magnoliopsida</taxon>
        <taxon>eudicotyledons</taxon>
        <taxon>Gunneridae</taxon>
        <taxon>Pentapetalae</taxon>
        <taxon>rosids</taxon>
        <taxon>fabids</taxon>
        <taxon>Fabales</taxon>
        <taxon>Fabaceae</taxon>
        <taxon>Caesalpinioideae</taxon>
        <taxon>Cassia clade</taxon>
        <taxon>Senna</taxon>
    </lineage>
</organism>
<feature type="compositionally biased region" description="Basic and acidic residues" evidence="1">
    <location>
        <begin position="7"/>
        <end position="24"/>
    </location>
</feature>
<proteinExistence type="predicted"/>
<accession>A0A834WPD2</accession>
<gene>
    <name evidence="2" type="ORF">G2W53_017835</name>
</gene>
<sequence>MGGLWSKVREVTGEEHDRTQKEMVGKASKRSRS</sequence>
<reference evidence="2" key="1">
    <citation type="submission" date="2020-09" db="EMBL/GenBank/DDBJ databases">
        <title>Genome-Enabled Discovery of Anthraquinone Biosynthesis in Senna tora.</title>
        <authorList>
            <person name="Kang S.-H."/>
            <person name="Pandey R.P."/>
            <person name="Lee C.-M."/>
            <person name="Sim J.-S."/>
            <person name="Jeong J.-T."/>
            <person name="Choi B.-S."/>
            <person name="Jung M."/>
            <person name="Ginzburg D."/>
            <person name="Zhao K."/>
            <person name="Won S.Y."/>
            <person name="Oh T.-J."/>
            <person name="Yu Y."/>
            <person name="Kim N.-H."/>
            <person name="Lee O.R."/>
            <person name="Lee T.-H."/>
            <person name="Bashyal P."/>
            <person name="Kim T.-S."/>
            <person name="Lee W.-H."/>
            <person name="Kawkins C."/>
            <person name="Kim C.-K."/>
            <person name="Kim J.S."/>
            <person name="Ahn B.O."/>
            <person name="Rhee S.Y."/>
            <person name="Sohng J.K."/>
        </authorList>
    </citation>
    <scope>NUCLEOTIDE SEQUENCE</scope>
    <source>
        <tissue evidence="2">Leaf</tissue>
    </source>
</reference>
<keyword evidence="3" id="KW-1185">Reference proteome</keyword>